<dbReference type="GO" id="GO:0005743">
    <property type="term" value="C:mitochondrial inner membrane"/>
    <property type="evidence" value="ECO:0007669"/>
    <property type="project" value="UniProtKB-SubCell"/>
</dbReference>
<accession>A0A830CPQ6</accession>
<feature type="region of interest" description="Disordered" evidence="3">
    <location>
        <begin position="127"/>
        <end position="188"/>
    </location>
</feature>
<protein>
    <recommendedName>
        <fullName evidence="2">NADH dehydrogenase [ubiquinone] 1 alpha subcomplex subunit 12</fullName>
    </recommendedName>
</protein>
<proteinExistence type="inferred from homology"/>
<sequence length="188" mass="21349">MSKLWARFTGLFSSRAFVGIDKTGNRYFARTEPIDGVMKEKRWVKFKGEDDPTSIPVEWICWLNGQRKKAPTPEEMVELEARRERVKMNVALLKKEEEERKAKVGKATTISIGKAVGPDLKSFVQQFPTDSEGKKIEATDSKHVPSDKGSQEYEEHKEVPEYIRKETGASEPMGSGESFRPGTWQPPT</sequence>
<dbReference type="PANTHER" id="PTHR12910">
    <property type="entry name" value="NADH-UBIQUINONE OXIDOREDUCTASE SUBUNIT B17.2"/>
    <property type="match status" value="1"/>
</dbReference>
<keyword evidence="2" id="KW-0679">Respiratory chain</keyword>
<dbReference type="AlphaFoldDB" id="A0A830CPQ6"/>
<dbReference type="GO" id="GO:0006979">
    <property type="term" value="P:response to oxidative stress"/>
    <property type="evidence" value="ECO:0007669"/>
    <property type="project" value="TreeGrafter"/>
</dbReference>
<comment type="similarity">
    <text evidence="1 2">Belongs to the complex I NDUFA12 subunit family.</text>
</comment>
<feature type="compositionally biased region" description="Basic and acidic residues" evidence="3">
    <location>
        <begin position="131"/>
        <end position="168"/>
    </location>
</feature>
<organism evidence="4 5">
    <name type="scientific">Phtheirospermum japonicum</name>
    <dbReference type="NCBI Taxonomy" id="374723"/>
    <lineage>
        <taxon>Eukaryota</taxon>
        <taxon>Viridiplantae</taxon>
        <taxon>Streptophyta</taxon>
        <taxon>Embryophyta</taxon>
        <taxon>Tracheophyta</taxon>
        <taxon>Spermatophyta</taxon>
        <taxon>Magnoliopsida</taxon>
        <taxon>eudicotyledons</taxon>
        <taxon>Gunneridae</taxon>
        <taxon>Pentapetalae</taxon>
        <taxon>asterids</taxon>
        <taxon>lamiids</taxon>
        <taxon>Lamiales</taxon>
        <taxon>Orobanchaceae</taxon>
        <taxon>Orobanchaceae incertae sedis</taxon>
        <taxon>Phtheirospermum</taxon>
    </lineage>
</organism>
<keyword evidence="2" id="KW-0813">Transport</keyword>
<dbReference type="InterPro" id="IPR007763">
    <property type="entry name" value="NDUFA12"/>
</dbReference>
<dbReference type="PANTHER" id="PTHR12910:SF1">
    <property type="entry name" value="NADH DEHYDROGENASE [UBIQUINONE] 1 ALPHA SUBCOMPLEX SUBUNIT 12"/>
    <property type="match status" value="1"/>
</dbReference>
<keyword evidence="2" id="KW-0999">Mitochondrion inner membrane</keyword>
<evidence type="ECO:0000256" key="3">
    <source>
        <dbReference type="SAM" id="MobiDB-lite"/>
    </source>
</evidence>
<evidence type="ECO:0000256" key="2">
    <source>
        <dbReference type="RuleBase" id="RU363103"/>
    </source>
</evidence>
<dbReference type="EMBL" id="BMAC01000515">
    <property type="protein sequence ID" value="GFP98144.1"/>
    <property type="molecule type" value="Genomic_DNA"/>
</dbReference>
<comment type="caution">
    <text evidence="4">The sequence shown here is derived from an EMBL/GenBank/DDBJ whole genome shotgun (WGS) entry which is preliminary data.</text>
</comment>
<evidence type="ECO:0000313" key="4">
    <source>
        <dbReference type="EMBL" id="GFP98144.1"/>
    </source>
</evidence>
<name>A0A830CPQ6_9LAMI</name>
<evidence type="ECO:0000256" key="1">
    <source>
        <dbReference type="ARBA" id="ARBA00007355"/>
    </source>
</evidence>
<dbReference type="GO" id="GO:0045271">
    <property type="term" value="C:respiratory chain complex I"/>
    <property type="evidence" value="ECO:0007669"/>
    <property type="project" value="InterPro"/>
</dbReference>
<keyword evidence="5" id="KW-1185">Reference proteome</keyword>
<comment type="function">
    <text evidence="2">Accessory subunit of the mitochondrial membrane respiratory chain NADH dehydrogenase (Complex I), that is believed not to be involved in catalysis. Complex I functions in the transfer of electrons from NADH to the respiratory chain. The immediate electron acceptor for the enzyme is believed to be ubiquinone.</text>
</comment>
<keyword evidence="2" id="KW-0472">Membrane</keyword>
<keyword evidence="2" id="KW-0249">Electron transport</keyword>
<dbReference type="OrthoDB" id="274641at2759"/>
<dbReference type="Proteomes" id="UP000653305">
    <property type="component" value="Unassembled WGS sequence"/>
</dbReference>
<dbReference type="Pfam" id="PF05071">
    <property type="entry name" value="NDUFA12"/>
    <property type="match status" value="1"/>
</dbReference>
<evidence type="ECO:0000313" key="5">
    <source>
        <dbReference type="Proteomes" id="UP000653305"/>
    </source>
</evidence>
<keyword evidence="2" id="KW-0496">Mitochondrion</keyword>
<comment type="subcellular location">
    <subcellularLocation>
        <location evidence="2">Mitochondrion inner membrane</location>
        <topology evidence="2">Peripheral membrane protein</topology>
        <orientation evidence="2">Matrix side</orientation>
    </subcellularLocation>
</comment>
<gene>
    <name evidence="4" type="ORF">PHJA_001958400</name>
</gene>
<reference evidence="4" key="1">
    <citation type="submission" date="2020-07" db="EMBL/GenBank/DDBJ databases">
        <title>Ethylene signaling mediates host invasion by parasitic plants.</title>
        <authorList>
            <person name="Yoshida S."/>
        </authorList>
    </citation>
    <scope>NUCLEOTIDE SEQUENCE</scope>
    <source>
        <strain evidence="4">Okayama</strain>
    </source>
</reference>